<name>A0A0U1NM32_9RHOB</name>
<dbReference type="GO" id="GO:1902600">
    <property type="term" value="P:proton transmembrane transport"/>
    <property type="evidence" value="ECO:0007669"/>
    <property type="project" value="UniProtKB-KW"/>
</dbReference>
<keyword evidence="1" id="KW-0375">Hydrogen ion transport</keyword>
<dbReference type="InterPro" id="IPR032820">
    <property type="entry name" value="ATPase_put"/>
</dbReference>
<gene>
    <name evidence="3" type="primary">atpI</name>
    <name evidence="3" type="ORF">NIG5292_01812</name>
</gene>
<proteinExistence type="inferred from homology"/>
<comment type="similarity">
    <text evidence="1">Belongs to the bacterial AtpI family.</text>
</comment>
<dbReference type="RefSeq" id="WP_048599180.1">
    <property type="nucleotide sequence ID" value="NZ_CVPC01000009.1"/>
</dbReference>
<evidence type="ECO:0000256" key="2">
    <source>
        <dbReference type="SAM" id="Phobius"/>
    </source>
</evidence>
<comment type="function">
    <text evidence="1">A possible function for this protein is to guide the assembly of the membrane sector of the ATPase enzyme complex.</text>
</comment>
<organism evidence="3 4">
    <name type="scientific">Nereida ignava</name>
    <dbReference type="NCBI Taxonomy" id="282199"/>
    <lineage>
        <taxon>Bacteria</taxon>
        <taxon>Pseudomonadati</taxon>
        <taxon>Pseudomonadota</taxon>
        <taxon>Alphaproteobacteria</taxon>
        <taxon>Rhodobacterales</taxon>
        <taxon>Roseobacteraceae</taxon>
        <taxon>Nereida</taxon>
    </lineage>
</organism>
<dbReference type="InterPro" id="IPR016989">
    <property type="entry name" value="Atp1_alphaprobac"/>
</dbReference>
<feature type="transmembrane region" description="Helical" evidence="2">
    <location>
        <begin position="67"/>
        <end position="88"/>
    </location>
</feature>
<keyword evidence="2" id="KW-1133">Transmembrane helix</keyword>
<dbReference type="Pfam" id="PF09527">
    <property type="entry name" value="ATPase_gene1"/>
    <property type="match status" value="1"/>
</dbReference>
<dbReference type="Proteomes" id="UP000048949">
    <property type="component" value="Unassembled WGS sequence"/>
</dbReference>
<keyword evidence="1" id="KW-0813">Transport</keyword>
<evidence type="ECO:0000313" key="3">
    <source>
        <dbReference type="EMBL" id="CRK75758.1"/>
    </source>
</evidence>
<dbReference type="EMBL" id="CVQV01000009">
    <property type="protein sequence ID" value="CRK75758.1"/>
    <property type="molecule type" value="Genomic_DNA"/>
</dbReference>
<evidence type="ECO:0000256" key="1">
    <source>
        <dbReference type="PIRNR" id="PIRNR032126"/>
    </source>
</evidence>
<keyword evidence="2" id="KW-0812">Transmembrane</keyword>
<keyword evidence="1" id="KW-0406">Ion transport</keyword>
<keyword evidence="1 2" id="KW-0472">Membrane</keyword>
<evidence type="ECO:0000313" key="4">
    <source>
        <dbReference type="Proteomes" id="UP000048949"/>
    </source>
</evidence>
<accession>A0A0U1NM32</accession>
<dbReference type="STRING" id="282199.GCA_001049735_01811"/>
<reference evidence="3 4" key="1">
    <citation type="submission" date="2015-04" db="EMBL/GenBank/DDBJ databases">
        <authorList>
            <person name="Syromyatnikov M.Y."/>
            <person name="Popov V.N."/>
        </authorList>
    </citation>
    <scope>NUCLEOTIDE SEQUENCE [LARGE SCALE GENOMIC DNA]</scope>
    <source>
        <strain evidence="3 4">CECT 5292</strain>
    </source>
</reference>
<dbReference type="GO" id="GO:0045259">
    <property type="term" value="C:proton-transporting ATP synthase complex"/>
    <property type="evidence" value="ECO:0007669"/>
    <property type="project" value="UniProtKB-UniRule"/>
</dbReference>
<dbReference type="AlphaFoldDB" id="A0A0U1NM32"/>
<sequence>MVTEPDKRRLEELDARINALKDTQTPKPKVEEHYSMAQQGWRMVTELVSGLLIGVGLGYGLDVLFGTLPIFLVVFTLLGFVAGVNVMIRTSKEIQTEAVAHEAAKQSKEG</sequence>
<dbReference type="OrthoDB" id="15401at2"/>
<protein>
    <recommendedName>
        <fullName evidence="1">ATP synthase protein I</fullName>
    </recommendedName>
</protein>
<feature type="transmembrane region" description="Helical" evidence="2">
    <location>
        <begin position="43"/>
        <end position="61"/>
    </location>
</feature>
<dbReference type="PIRSF" id="PIRSF032126">
    <property type="entry name" value="F0F1_ATP_synthase_subunit_I"/>
    <property type="match status" value="1"/>
</dbReference>
<keyword evidence="4" id="KW-1185">Reference proteome</keyword>